<dbReference type="InterPro" id="IPR002043">
    <property type="entry name" value="UDG_fam1"/>
</dbReference>
<evidence type="ECO:0000313" key="3">
    <source>
        <dbReference type="Proteomes" id="UP001596297"/>
    </source>
</evidence>
<gene>
    <name evidence="2" type="ORF">ACFP81_09875</name>
</gene>
<dbReference type="EMBL" id="JBHSWD010000001">
    <property type="protein sequence ID" value="MFC6592273.1"/>
    <property type="molecule type" value="Genomic_DNA"/>
</dbReference>
<dbReference type="Gene3D" id="3.40.470.10">
    <property type="entry name" value="Uracil-DNA glycosylase-like domain"/>
    <property type="match status" value="1"/>
</dbReference>
<organism evidence="2 3">
    <name type="scientific">Deinococcus lacus</name>
    <dbReference type="NCBI Taxonomy" id="392561"/>
    <lineage>
        <taxon>Bacteria</taxon>
        <taxon>Thermotogati</taxon>
        <taxon>Deinococcota</taxon>
        <taxon>Deinococci</taxon>
        <taxon>Deinococcales</taxon>
        <taxon>Deinococcaceae</taxon>
        <taxon>Deinococcus</taxon>
    </lineage>
</organism>
<protein>
    <recommendedName>
        <fullName evidence="4">Uracil-DNA glycosylase</fullName>
    </recommendedName>
</protein>
<reference evidence="3" key="1">
    <citation type="journal article" date="2019" name="Int. J. Syst. Evol. Microbiol.">
        <title>The Global Catalogue of Microorganisms (GCM) 10K type strain sequencing project: providing services to taxonomists for standard genome sequencing and annotation.</title>
        <authorList>
            <consortium name="The Broad Institute Genomics Platform"/>
            <consortium name="The Broad Institute Genome Sequencing Center for Infectious Disease"/>
            <person name="Wu L."/>
            <person name="Ma J."/>
        </authorList>
    </citation>
    <scope>NUCLEOTIDE SEQUENCE [LARGE SCALE GENOMIC DNA]</scope>
    <source>
        <strain evidence="3">CGMCC 1.15772</strain>
    </source>
</reference>
<feature type="region of interest" description="Disordered" evidence="1">
    <location>
        <begin position="51"/>
        <end position="70"/>
    </location>
</feature>
<dbReference type="SUPFAM" id="SSF52141">
    <property type="entry name" value="Uracil-DNA glycosylase-like"/>
    <property type="match status" value="1"/>
</dbReference>
<dbReference type="PANTHER" id="PTHR11264:SF0">
    <property type="entry name" value="URACIL-DNA GLYCOSYLASE"/>
    <property type="match status" value="1"/>
</dbReference>
<evidence type="ECO:0000313" key="2">
    <source>
        <dbReference type="EMBL" id="MFC6592273.1"/>
    </source>
</evidence>
<comment type="caution">
    <text evidence="2">The sequence shown here is derived from an EMBL/GenBank/DDBJ whole genome shotgun (WGS) entry which is preliminary data.</text>
</comment>
<dbReference type="RefSeq" id="WP_380083289.1">
    <property type="nucleotide sequence ID" value="NZ_JBHSWD010000001.1"/>
</dbReference>
<sequence>MGAYARKKKSLITGPQHVILESAHPSPLSEAKFFGTRPFSAVNAALEAAGETPIDWQLPAQPPSDGEMPE</sequence>
<name>A0ABW1YD91_9DEIO</name>
<evidence type="ECO:0008006" key="4">
    <source>
        <dbReference type="Google" id="ProtNLM"/>
    </source>
</evidence>
<dbReference type="PANTHER" id="PTHR11264">
    <property type="entry name" value="URACIL-DNA GLYCOSYLASE"/>
    <property type="match status" value="1"/>
</dbReference>
<dbReference type="InterPro" id="IPR036895">
    <property type="entry name" value="Uracil-DNA_glycosylase-like_sf"/>
</dbReference>
<keyword evidence="3" id="KW-1185">Reference proteome</keyword>
<proteinExistence type="predicted"/>
<evidence type="ECO:0000256" key="1">
    <source>
        <dbReference type="SAM" id="MobiDB-lite"/>
    </source>
</evidence>
<dbReference type="Proteomes" id="UP001596297">
    <property type="component" value="Unassembled WGS sequence"/>
</dbReference>
<accession>A0ABW1YD91</accession>